<sequence length="334" mass="38176">MPKVHCYTSASFSYLDRARVLATTLKAFHPDWEFTLCLCDQEPRGWMFDVGQEPFDRVVRISELALPDPTRFLFDHDVVELCTAVKAPMLERMLAEGAEKVVYLDPDIAVFSELTPLVELLDEQDIVLTPHLLVPETERGAILDNEVGSLKHGIYNLGFIAVANRPSGRRFAAWWGDRLRHHCFDDIPNGLFTDQRWCDHVPAFFEGVHILRDPGYNAASWNLSQRPITIGTDGVIRADGSQLRFFHFTKVNWAGELMLERYARDHIDVFELLTWYRARLAECRAEDLPANYWAFAQYSNGAPIEAAHRDQYRVDLALREQHADPFVAGPGIFA</sequence>
<dbReference type="InterPro" id="IPR029044">
    <property type="entry name" value="Nucleotide-diphossugar_trans"/>
</dbReference>
<keyword evidence="2" id="KW-1185">Reference proteome</keyword>
<dbReference type="RefSeq" id="WP_188609750.1">
    <property type="nucleotide sequence ID" value="NZ_BMGG01000004.1"/>
</dbReference>
<comment type="caution">
    <text evidence="1">The sequence shown here is derived from an EMBL/GenBank/DDBJ whole genome shotgun (WGS) entry which is preliminary data.</text>
</comment>
<name>A0A916XFB1_9HYPH</name>
<reference evidence="1" key="2">
    <citation type="submission" date="2020-09" db="EMBL/GenBank/DDBJ databases">
        <authorList>
            <person name="Sun Q."/>
            <person name="Zhou Y."/>
        </authorList>
    </citation>
    <scope>NUCLEOTIDE SEQUENCE</scope>
    <source>
        <strain evidence="1">CGMCC 1.12919</strain>
    </source>
</reference>
<dbReference type="Gene3D" id="3.90.550.10">
    <property type="entry name" value="Spore Coat Polysaccharide Biosynthesis Protein SpsA, Chain A"/>
    <property type="match status" value="1"/>
</dbReference>
<reference evidence="1" key="1">
    <citation type="journal article" date="2014" name="Int. J. Syst. Evol. Microbiol.">
        <title>Complete genome sequence of Corynebacterium casei LMG S-19264T (=DSM 44701T), isolated from a smear-ripened cheese.</title>
        <authorList>
            <consortium name="US DOE Joint Genome Institute (JGI-PGF)"/>
            <person name="Walter F."/>
            <person name="Albersmeier A."/>
            <person name="Kalinowski J."/>
            <person name="Ruckert C."/>
        </authorList>
    </citation>
    <scope>NUCLEOTIDE SEQUENCE</scope>
    <source>
        <strain evidence="1">CGMCC 1.12919</strain>
    </source>
</reference>
<dbReference type="AlphaFoldDB" id="A0A916XFB1"/>
<organism evidence="1 2">
    <name type="scientific">Chelatococcus reniformis</name>
    <dbReference type="NCBI Taxonomy" id="1494448"/>
    <lineage>
        <taxon>Bacteria</taxon>
        <taxon>Pseudomonadati</taxon>
        <taxon>Pseudomonadota</taxon>
        <taxon>Alphaproteobacteria</taxon>
        <taxon>Hyphomicrobiales</taxon>
        <taxon>Chelatococcaceae</taxon>
        <taxon>Chelatococcus</taxon>
    </lineage>
</organism>
<evidence type="ECO:0008006" key="3">
    <source>
        <dbReference type="Google" id="ProtNLM"/>
    </source>
</evidence>
<dbReference type="SUPFAM" id="SSF53448">
    <property type="entry name" value="Nucleotide-diphospho-sugar transferases"/>
    <property type="match status" value="1"/>
</dbReference>
<evidence type="ECO:0000313" key="1">
    <source>
        <dbReference type="EMBL" id="GGC67722.1"/>
    </source>
</evidence>
<dbReference type="Proteomes" id="UP000637002">
    <property type="component" value="Unassembled WGS sequence"/>
</dbReference>
<protein>
    <recommendedName>
        <fullName evidence="3">Glycosyl transferase</fullName>
    </recommendedName>
</protein>
<accession>A0A916XFB1</accession>
<proteinExistence type="predicted"/>
<gene>
    <name evidence="1" type="ORF">GCM10010994_27910</name>
</gene>
<dbReference type="EMBL" id="BMGG01000004">
    <property type="protein sequence ID" value="GGC67722.1"/>
    <property type="molecule type" value="Genomic_DNA"/>
</dbReference>
<evidence type="ECO:0000313" key="2">
    <source>
        <dbReference type="Proteomes" id="UP000637002"/>
    </source>
</evidence>